<dbReference type="SUPFAM" id="SSF46689">
    <property type="entry name" value="Homeodomain-like"/>
    <property type="match status" value="1"/>
</dbReference>
<dbReference type="PRINTS" id="PR00455">
    <property type="entry name" value="HTHTETR"/>
</dbReference>
<dbReference type="GO" id="GO:0003700">
    <property type="term" value="F:DNA-binding transcription factor activity"/>
    <property type="evidence" value="ECO:0007669"/>
    <property type="project" value="TreeGrafter"/>
</dbReference>
<dbReference type="InterPro" id="IPR041490">
    <property type="entry name" value="KstR2_TetR_C"/>
</dbReference>
<dbReference type="Pfam" id="PF00440">
    <property type="entry name" value="TetR_N"/>
    <property type="match status" value="1"/>
</dbReference>
<reference evidence="4 5" key="1">
    <citation type="submission" date="2020-08" db="EMBL/GenBank/DDBJ databases">
        <title>Sequencing the genomes of 1000 actinobacteria strains.</title>
        <authorList>
            <person name="Klenk H.-P."/>
        </authorList>
    </citation>
    <scope>NUCLEOTIDE SEQUENCE [LARGE SCALE GENOMIC DNA]</scope>
    <source>
        <strain evidence="4 5">DSM 105369</strain>
    </source>
</reference>
<name>A0A839N6T0_9MICO</name>
<dbReference type="EMBL" id="JACHVQ010000001">
    <property type="protein sequence ID" value="MBB2892469.1"/>
    <property type="molecule type" value="Genomic_DNA"/>
</dbReference>
<dbReference type="RefSeq" id="WP_183320626.1">
    <property type="nucleotide sequence ID" value="NZ_JACHVQ010000001.1"/>
</dbReference>
<accession>A0A839N6T0</accession>
<evidence type="ECO:0000313" key="4">
    <source>
        <dbReference type="EMBL" id="MBB2892469.1"/>
    </source>
</evidence>
<comment type="caution">
    <text evidence="4">The sequence shown here is derived from an EMBL/GenBank/DDBJ whole genome shotgun (WGS) entry which is preliminary data.</text>
</comment>
<dbReference type="Pfam" id="PF17932">
    <property type="entry name" value="TetR_C_24"/>
    <property type="match status" value="1"/>
</dbReference>
<dbReference type="Proteomes" id="UP000559182">
    <property type="component" value="Unassembled WGS sequence"/>
</dbReference>
<dbReference type="InterPro" id="IPR036271">
    <property type="entry name" value="Tet_transcr_reg_TetR-rel_C_sf"/>
</dbReference>
<dbReference type="PANTHER" id="PTHR30055">
    <property type="entry name" value="HTH-TYPE TRANSCRIPTIONAL REGULATOR RUTR"/>
    <property type="match status" value="1"/>
</dbReference>
<evidence type="ECO:0000256" key="2">
    <source>
        <dbReference type="PROSITE-ProRule" id="PRU00335"/>
    </source>
</evidence>
<dbReference type="AlphaFoldDB" id="A0A839N6T0"/>
<feature type="domain" description="HTH tetR-type" evidence="3">
    <location>
        <begin position="19"/>
        <end position="79"/>
    </location>
</feature>
<proteinExistence type="predicted"/>
<dbReference type="InterPro" id="IPR001647">
    <property type="entry name" value="HTH_TetR"/>
</dbReference>
<dbReference type="InterPro" id="IPR050109">
    <property type="entry name" value="HTH-type_TetR-like_transc_reg"/>
</dbReference>
<keyword evidence="1 2" id="KW-0238">DNA-binding</keyword>
<feature type="DNA-binding region" description="H-T-H motif" evidence="2">
    <location>
        <begin position="42"/>
        <end position="61"/>
    </location>
</feature>
<dbReference type="SUPFAM" id="SSF48498">
    <property type="entry name" value="Tetracyclin repressor-like, C-terminal domain"/>
    <property type="match status" value="1"/>
</dbReference>
<dbReference type="PROSITE" id="PS50977">
    <property type="entry name" value="HTH_TETR_2"/>
    <property type="match status" value="1"/>
</dbReference>
<dbReference type="PANTHER" id="PTHR30055:SF200">
    <property type="entry name" value="HTH-TYPE TRANSCRIPTIONAL REPRESSOR BDCR"/>
    <property type="match status" value="1"/>
</dbReference>
<dbReference type="InterPro" id="IPR009057">
    <property type="entry name" value="Homeodomain-like_sf"/>
</dbReference>
<protein>
    <submittedName>
        <fullName evidence="4">AcrR family transcriptional regulator</fullName>
    </submittedName>
</protein>
<organism evidence="4 5">
    <name type="scientific">Flexivirga oryzae</name>
    <dbReference type="NCBI Taxonomy" id="1794944"/>
    <lineage>
        <taxon>Bacteria</taxon>
        <taxon>Bacillati</taxon>
        <taxon>Actinomycetota</taxon>
        <taxon>Actinomycetes</taxon>
        <taxon>Micrococcales</taxon>
        <taxon>Dermacoccaceae</taxon>
        <taxon>Flexivirga</taxon>
    </lineage>
</organism>
<dbReference type="Gene3D" id="1.10.357.10">
    <property type="entry name" value="Tetracycline Repressor, domain 2"/>
    <property type="match status" value="1"/>
</dbReference>
<evidence type="ECO:0000256" key="1">
    <source>
        <dbReference type="ARBA" id="ARBA00023125"/>
    </source>
</evidence>
<gene>
    <name evidence="4" type="ORF">FHU39_002453</name>
</gene>
<evidence type="ECO:0000313" key="5">
    <source>
        <dbReference type="Proteomes" id="UP000559182"/>
    </source>
</evidence>
<sequence length="212" mass="23336">MSPSQRRPAAKSDRRITADPTRARILQSALESFARNGFHGTSTRMIASLAGISPGAVYVHHQSKEELLFQLSLEGHQEALDVVVAAAAAATPEQAPGDRLAVVMADFAAWHARRHTIARVVQYELAALTAEHHAVIAKVRRRTRDVVRGIVDDGIRTGEFEVDKPDLATVALLSLGIDVARWYRPGAWTPEEIGRYYADLALHVVRHRPADK</sequence>
<keyword evidence="5" id="KW-1185">Reference proteome</keyword>
<dbReference type="GO" id="GO:0000976">
    <property type="term" value="F:transcription cis-regulatory region binding"/>
    <property type="evidence" value="ECO:0007669"/>
    <property type="project" value="TreeGrafter"/>
</dbReference>
<evidence type="ECO:0000259" key="3">
    <source>
        <dbReference type="PROSITE" id="PS50977"/>
    </source>
</evidence>